<dbReference type="PIRSF" id="PIRSF002741">
    <property type="entry name" value="MppA"/>
    <property type="match status" value="1"/>
</dbReference>
<evidence type="ECO:0000313" key="10">
    <source>
        <dbReference type="EMBL" id="NSL51467.1"/>
    </source>
</evidence>
<dbReference type="PANTHER" id="PTHR30290:SF10">
    <property type="entry name" value="PERIPLASMIC OLIGOPEPTIDE-BINDING PROTEIN-RELATED"/>
    <property type="match status" value="1"/>
</dbReference>
<comment type="similarity">
    <text evidence="2">Belongs to the bacterial solute-binding protein 5 family.</text>
</comment>
<dbReference type="AlphaFoldDB" id="A0A8J8GD40"/>
<evidence type="ECO:0000313" key="11">
    <source>
        <dbReference type="Proteomes" id="UP000625804"/>
    </source>
</evidence>
<feature type="signal peptide" evidence="8">
    <location>
        <begin position="1"/>
        <end position="21"/>
    </location>
</feature>
<evidence type="ECO:0000256" key="3">
    <source>
        <dbReference type="ARBA" id="ARBA00022448"/>
    </source>
</evidence>
<proteinExistence type="inferred from homology"/>
<sequence>MMKNWLLLIILSLLLSVVAGACGQAGEKNFGREQVEKEEQVLNLLSSADLPTMDTTEADDSASFTAMNQVFEGLYRLGPDQKLVPGVAKALEKSEDGRVLTFHLHEKAKWSDGSPVTAHDFIFAWKKAIHPKTLSPYAYLFKPIQNAEAIMTKGNPLFGKVDVLGVKALNDKTLQVTLDIPVPYFLYLTAFPTFFPQKESFVKKTGSEYALYPDKMLYNGPFFMSKWTTSGWTFEKNRTYWDRDTVKLEKIHYKVMKDAASETNLFETGQVDRASVHAAFIDYYQNHPDFYTKRDPSMWFLKFNVDRIPLLQRKAIQRAINKEQLVENLLKNGSVKADYFFPEGFAFHPTSGEDFRAKYGNLVSYDVDEAKRYWKEAGSPKVTWELLISDQDQTKKIAEFIKNELETNLPGLTISINVQPFKQRLALDHAINYDIQLAGWGPDYQDPLTFMDLWVTDGGNNKTNYENPEYDKVIEEAISNYHSLAARFESLQNLEVIVLKDDAVIAPLFQGGHAVLQKKYVKNFIEHPFGPAYSLKWVFFDKKY</sequence>
<evidence type="ECO:0000259" key="9">
    <source>
        <dbReference type="Pfam" id="PF00496"/>
    </source>
</evidence>
<dbReference type="FunFam" id="3.10.105.10:FF:000001">
    <property type="entry name" value="Oligopeptide ABC transporter, oligopeptide-binding protein"/>
    <property type="match status" value="1"/>
</dbReference>
<comment type="subcellular location">
    <subcellularLocation>
        <location evidence="1">Cell membrane</location>
        <topology evidence="1">Lipid-anchor</topology>
    </subcellularLocation>
</comment>
<evidence type="ECO:0000256" key="4">
    <source>
        <dbReference type="ARBA" id="ARBA00022729"/>
    </source>
</evidence>
<keyword evidence="7" id="KW-0449">Lipoprotein</keyword>
<dbReference type="SUPFAM" id="SSF53850">
    <property type="entry name" value="Periplasmic binding protein-like II"/>
    <property type="match status" value="1"/>
</dbReference>
<protein>
    <submittedName>
        <fullName evidence="10">Peptide ABC transporter substrate-binding protein</fullName>
    </submittedName>
</protein>
<dbReference type="Gene3D" id="3.90.76.10">
    <property type="entry name" value="Dipeptide-binding Protein, Domain 1"/>
    <property type="match status" value="1"/>
</dbReference>
<dbReference type="PROSITE" id="PS51257">
    <property type="entry name" value="PROKAR_LIPOPROTEIN"/>
    <property type="match status" value="1"/>
</dbReference>
<keyword evidence="4 8" id="KW-0732">Signal</keyword>
<keyword evidence="11" id="KW-1185">Reference proteome</keyword>
<evidence type="ECO:0000256" key="5">
    <source>
        <dbReference type="ARBA" id="ARBA00022856"/>
    </source>
</evidence>
<dbReference type="Proteomes" id="UP000625804">
    <property type="component" value="Unassembled WGS sequence"/>
</dbReference>
<dbReference type="InterPro" id="IPR039424">
    <property type="entry name" value="SBP_5"/>
</dbReference>
<evidence type="ECO:0000256" key="2">
    <source>
        <dbReference type="ARBA" id="ARBA00005695"/>
    </source>
</evidence>
<dbReference type="InterPro" id="IPR030678">
    <property type="entry name" value="Peptide/Ni-bd"/>
</dbReference>
<keyword evidence="5" id="KW-0571">Peptide transport</keyword>
<gene>
    <name evidence="10" type="ORF">HR057_06750</name>
</gene>
<dbReference type="CDD" id="cd08504">
    <property type="entry name" value="PBP2_OppA"/>
    <property type="match status" value="1"/>
</dbReference>
<dbReference type="PANTHER" id="PTHR30290">
    <property type="entry name" value="PERIPLASMIC BINDING COMPONENT OF ABC TRANSPORTER"/>
    <property type="match status" value="1"/>
</dbReference>
<dbReference type="GO" id="GO:0030288">
    <property type="term" value="C:outer membrane-bounded periplasmic space"/>
    <property type="evidence" value="ECO:0007669"/>
    <property type="project" value="UniProtKB-ARBA"/>
</dbReference>
<feature type="domain" description="Solute-binding protein family 5" evidence="9">
    <location>
        <begin position="82"/>
        <end position="461"/>
    </location>
</feature>
<feature type="chain" id="PRO_5038722908" evidence="8">
    <location>
        <begin position="22"/>
        <end position="544"/>
    </location>
</feature>
<evidence type="ECO:0000256" key="6">
    <source>
        <dbReference type="ARBA" id="ARBA00023139"/>
    </source>
</evidence>
<dbReference type="EMBL" id="JABTTE010000006">
    <property type="protein sequence ID" value="NSL51467.1"/>
    <property type="molecule type" value="Genomic_DNA"/>
</dbReference>
<evidence type="ECO:0000256" key="1">
    <source>
        <dbReference type="ARBA" id="ARBA00004193"/>
    </source>
</evidence>
<organism evidence="10 11">
    <name type="scientific">Calidifontibacillus erzurumensis</name>
    <dbReference type="NCBI Taxonomy" id="2741433"/>
    <lineage>
        <taxon>Bacteria</taxon>
        <taxon>Bacillati</taxon>
        <taxon>Bacillota</taxon>
        <taxon>Bacilli</taxon>
        <taxon>Bacillales</taxon>
        <taxon>Bacillaceae</taxon>
        <taxon>Calidifontibacillus/Schinkia group</taxon>
        <taxon>Calidifontibacillus</taxon>
    </lineage>
</organism>
<evidence type="ECO:0000256" key="7">
    <source>
        <dbReference type="ARBA" id="ARBA00023288"/>
    </source>
</evidence>
<dbReference type="Gene3D" id="3.40.190.10">
    <property type="entry name" value="Periplasmic binding protein-like II"/>
    <property type="match status" value="1"/>
</dbReference>
<dbReference type="Gene3D" id="3.10.105.10">
    <property type="entry name" value="Dipeptide-binding Protein, Domain 3"/>
    <property type="match status" value="1"/>
</dbReference>
<dbReference type="GO" id="GO:0043190">
    <property type="term" value="C:ATP-binding cassette (ABC) transporter complex"/>
    <property type="evidence" value="ECO:0007669"/>
    <property type="project" value="InterPro"/>
</dbReference>
<reference evidence="10" key="1">
    <citation type="submission" date="2020-06" db="EMBL/GenBank/DDBJ databases">
        <title>A novel thermopfilic bacterium from Erzurum, Turkey.</title>
        <authorList>
            <person name="Adiguzel A."/>
            <person name="Ay H."/>
            <person name="Baltaci M.O."/>
        </authorList>
    </citation>
    <scope>NUCLEOTIDE SEQUENCE</scope>
    <source>
        <strain evidence="10">P2</strain>
    </source>
</reference>
<dbReference type="Pfam" id="PF00496">
    <property type="entry name" value="SBP_bac_5"/>
    <property type="match status" value="1"/>
</dbReference>
<evidence type="ECO:0000256" key="8">
    <source>
        <dbReference type="SAM" id="SignalP"/>
    </source>
</evidence>
<comment type="caution">
    <text evidence="10">The sequence shown here is derived from an EMBL/GenBank/DDBJ whole genome shotgun (WGS) entry which is preliminary data.</text>
</comment>
<keyword evidence="6" id="KW-0564">Palmitate</keyword>
<name>A0A8J8GD40_9BACI</name>
<keyword evidence="5" id="KW-0653">Protein transport</keyword>
<accession>A0A8J8GD40</accession>
<dbReference type="FunFam" id="3.90.76.10:FF:000001">
    <property type="entry name" value="Oligopeptide ABC transporter substrate-binding protein"/>
    <property type="match status" value="1"/>
</dbReference>
<keyword evidence="3" id="KW-0813">Transport</keyword>
<dbReference type="InterPro" id="IPR000914">
    <property type="entry name" value="SBP_5_dom"/>
</dbReference>
<dbReference type="GO" id="GO:1904680">
    <property type="term" value="F:peptide transmembrane transporter activity"/>
    <property type="evidence" value="ECO:0007669"/>
    <property type="project" value="TreeGrafter"/>
</dbReference>
<dbReference type="GO" id="GO:0015833">
    <property type="term" value="P:peptide transport"/>
    <property type="evidence" value="ECO:0007669"/>
    <property type="project" value="UniProtKB-KW"/>
</dbReference>